<dbReference type="AlphaFoldDB" id="A0A0G3XJ43"/>
<sequence length="123" mass="12208">MFRVLWAEDRAATSAEYALILCVVLGGLGGGVVKMANTVASGVNSASSNVYKTAMAAHGHQAGLPIADGPAGAPLSGQPTAPDVGDLPSQETTPNNGNAGQGGNNGSNGNHYGQCKNGKRDCG</sequence>
<reference evidence="2 3" key="1">
    <citation type="submission" date="2015-06" db="EMBL/GenBank/DDBJ databases">
        <authorList>
            <person name="Zeng Y."/>
            <person name="Huang Y."/>
        </authorList>
    </citation>
    <scope>NUCLEOTIDE SEQUENCE [LARGE SCALE GENOMIC DNA]</scope>
    <source>
        <strain evidence="2 3">PQ-2</strain>
    </source>
</reference>
<dbReference type="STRING" id="1348774.AB433_11230"/>
<feature type="region of interest" description="Disordered" evidence="1">
    <location>
        <begin position="62"/>
        <end position="123"/>
    </location>
</feature>
<organism evidence="2 3">
    <name type="scientific">Croceicoccus naphthovorans</name>
    <dbReference type="NCBI Taxonomy" id="1348774"/>
    <lineage>
        <taxon>Bacteria</taxon>
        <taxon>Pseudomonadati</taxon>
        <taxon>Pseudomonadota</taxon>
        <taxon>Alphaproteobacteria</taxon>
        <taxon>Sphingomonadales</taxon>
        <taxon>Erythrobacteraceae</taxon>
        <taxon>Croceicoccus</taxon>
    </lineage>
</organism>
<accession>A0A0G3XJ43</accession>
<evidence type="ECO:0000256" key="1">
    <source>
        <dbReference type="SAM" id="MobiDB-lite"/>
    </source>
</evidence>
<name>A0A0G3XJ43_9SPHN</name>
<dbReference type="RefSeq" id="WP_047821061.1">
    <property type="nucleotide sequence ID" value="NZ_JACIEL010000007.1"/>
</dbReference>
<dbReference type="Proteomes" id="UP000035287">
    <property type="component" value="Chromosome"/>
</dbReference>
<dbReference type="KEGG" id="cna:AB433_11230"/>
<evidence type="ECO:0000313" key="2">
    <source>
        <dbReference type="EMBL" id="AKM10403.1"/>
    </source>
</evidence>
<dbReference type="EMBL" id="CP011770">
    <property type="protein sequence ID" value="AKM10403.1"/>
    <property type="molecule type" value="Genomic_DNA"/>
</dbReference>
<protein>
    <submittedName>
        <fullName evidence="2">Uncharacterized protein</fullName>
    </submittedName>
</protein>
<gene>
    <name evidence="2" type="ORF">AB433_11230</name>
</gene>
<proteinExistence type="predicted"/>
<keyword evidence="3" id="KW-1185">Reference proteome</keyword>
<evidence type="ECO:0000313" key="3">
    <source>
        <dbReference type="Proteomes" id="UP000035287"/>
    </source>
</evidence>